<evidence type="ECO:0000256" key="1">
    <source>
        <dbReference type="SAM" id="Coils"/>
    </source>
</evidence>
<proteinExistence type="predicted"/>
<name>A0A8H7APS9_9EURO</name>
<comment type="caution">
    <text evidence="2">The sequence shown here is derived from an EMBL/GenBank/DDBJ whole genome shotgun (WGS) entry which is preliminary data.</text>
</comment>
<dbReference type="Proteomes" id="UP000606974">
    <property type="component" value="Unassembled WGS sequence"/>
</dbReference>
<dbReference type="OrthoDB" id="4161001at2759"/>
<keyword evidence="1" id="KW-0175">Coiled coil</keyword>
<dbReference type="EMBL" id="JAACFV010000026">
    <property type="protein sequence ID" value="KAF7510846.1"/>
    <property type="molecule type" value="Genomic_DNA"/>
</dbReference>
<accession>A0A8H7APS9</accession>
<sequence length="817" mass="92693">MFPVSALKIVEVDAVGMQRTKDMIYEQIADNQFPMEESEFFVRCFEKRADSSIYQTYYEGKRVNEISEAAAKPKIGITFMAGADTPQVNRMEQIDMTSKIPEQKSALWRVNTAGTLLNDFEVDTDLSIMQSDKTAQVLAKYRERNPITDRPYSSSNSAKHTLVARGWDDRTVTIHSDHVEIVSDLSARKWDLESTLIEVDGSSLTNLIVNYRHLIYRGGPALSFTETIKLLDIMIEDARRLCIRSPILFRMSTRHHIASSKNTRYGVDHGLMFRTLTTSRGIKNIISLSASYFNALSTPGNKDKSQDSIRPKFLQMLVLLLSLLNDEDLSDLREFLQTTYRIKADRQSLELLVLKVLPLMSINSKVFINALVTTVEGLIGETELDTKQQDQNWATFIQRLLHQGYVLPGTVSQLGQTDRSWIIKWPDDGIKDSHLLRNLQYGDKTWAMNEIPSLDLNLDSTLDEVTVILTNGARYTIGHDDLKRITCMTPGKCPLTDTVVRGQIQDLEIDEEVVNSTVYDAIFRLNRIIGEYNGSLSAPRRQNFVLARFAAFREKPDLTSLKEVKGSGRLTRNVAKMNNQVLAIAYKIEGRKITRRDLLRHLASDIKTVSAVARVLESLLEDLEDRNVSTKVKSLIHQRRQALARIQDKITQAEETRKRISGRNHADTSDEPISKVIYPVGSPQARIPVWHDYRSWYVSGQNTLYVEAQRHIVEHVRWVSDSIIETRFCALSATYLLSPLSVVAEGERADEVRPNDPVLLIGQYVVIVEPGDGHAPQGREAITNWLKIVGAEQCPASRRGMNRRSSASKVLPRWTFR</sequence>
<evidence type="ECO:0000313" key="3">
    <source>
        <dbReference type="Proteomes" id="UP000606974"/>
    </source>
</evidence>
<keyword evidence="3" id="KW-1185">Reference proteome</keyword>
<gene>
    <name evidence="2" type="ORF">GJ744_005946</name>
</gene>
<organism evidence="2 3">
    <name type="scientific">Endocarpon pusillum</name>
    <dbReference type="NCBI Taxonomy" id="364733"/>
    <lineage>
        <taxon>Eukaryota</taxon>
        <taxon>Fungi</taxon>
        <taxon>Dikarya</taxon>
        <taxon>Ascomycota</taxon>
        <taxon>Pezizomycotina</taxon>
        <taxon>Eurotiomycetes</taxon>
        <taxon>Chaetothyriomycetidae</taxon>
        <taxon>Verrucariales</taxon>
        <taxon>Verrucariaceae</taxon>
        <taxon>Endocarpon</taxon>
    </lineage>
</organism>
<reference evidence="2" key="1">
    <citation type="submission" date="2020-02" db="EMBL/GenBank/DDBJ databases">
        <authorList>
            <person name="Palmer J.M."/>
        </authorList>
    </citation>
    <scope>NUCLEOTIDE SEQUENCE</scope>
    <source>
        <strain evidence="2">EPUS1.4</strain>
        <tissue evidence="2">Thallus</tissue>
    </source>
</reference>
<dbReference type="AlphaFoldDB" id="A0A8H7APS9"/>
<evidence type="ECO:0000313" key="2">
    <source>
        <dbReference type="EMBL" id="KAF7510846.1"/>
    </source>
</evidence>
<feature type="coiled-coil region" evidence="1">
    <location>
        <begin position="606"/>
        <end position="663"/>
    </location>
</feature>
<protein>
    <submittedName>
        <fullName evidence="2">Uncharacterized protein</fullName>
    </submittedName>
</protein>